<dbReference type="Proteomes" id="UP000255518">
    <property type="component" value="Unassembled WGS sequence"/>
</dbReference>
<dbReference type="EMBL" id="UGKT01000001">
    <property type="protein sequence ID" value="STT01478.1"/>
    <property type="molecule type" value="Genomic_DNA"/>
</dbReference>
<name>A0A377UXA5_KLEPN</name>
<evidence type="ECO:0000259" key="1">
    <source>
        <dbReference type="Pfam" id="PF17853"/>
    </source>
</evidence>
<reference evidence="2 3" key="1">
    <citation type="submission" date="2018-06" db="EMBL/GenBank/DDBJ databases">
        <authorList>
            <consortium name="Pathogen Informatics"/>
            <person name="Doyle S."/>
        </authorList>
    </citation>
    <scope>NUCLEOTIDE SEQUENCE [LARGE SCALE GENOMIC DNA]</scope>
    <source>
        <strain evidence="2 3">NCTC13443</strain>
    </source>
</reference>
<protein>
    <submittedName>
        <fullName evidence="2">Sugar diacid utilization regulator SdaR</fullName>
    </submittedName>
</protein>
<organism evidence="2 3">
    <name type="scientific">Klebsiella pneumoniae</name>
    <dbReference type="NCBI Taxonomy" id="573"/>
    <lineage>
        <taxon>Bacteria</taxon>
        <taxon>Pseudomonadati</taxon>
        <taxon>Pseudomonadota</taxon>
        <taxon>Gammaproteobacteria</taxon>
        <taxon>Enterobacterales</taxon>
        <taxon>Enterobacteriaceae</taxon>
        <taxon>Klebsiella/Raoultella group</taxon>
        <taxon>Klebsiella</taxon>
        <taxon>Klebsiella pneumoniae complex</taxon>
    </lineage>
</organism>
<evidence type="ECO:0000313" key="2">
    <source>
        <dbReference type="EMBL" id="STT01478.1"/>
    </source>
</evidence>
<dbReference type="AlphaFoldDB" id="A0A377UXA5"/>
<sequence length="95" mass="10788">MAIVSLTEMVVLKPALNSFGRWDADDHVRRVEQLIARMKENGQLRFRVALGNFFTGPGSIARSYRTARTTMMVGKQRMPESRSYFYQDLMLAGAA</sequence>
<dbReference type="InterPro" id="IPR041522">
    <property type="entry name" value="CdaR_GGDEF"/>
</dbReference>
<evidence type="ECO:0000313" key="3">
    <source>
        <dbReference type="Proteomes" id="UP000255518"/>
    </source>
</evidence>
<gene>
    <name evidence="2" type="primary">cdaR_2</name>
    <name evidence="2" type="ORF">NCTC13443_01795</name>
</gene>
<feature type="domain" description="CdaR GGDEF-like" evidence="1">
    <location>
        <begin position="10"/>
        <end position="71"/>
    </location>
</feature>
<dbReference type="PANTHER" id="PTHR33744">
    <property type="entry name" value="CARBOHYDRATE DIACID REGULATOR"/>
    <property type="match status" value="1"/>
</dbReference>
<dbReference type="Pfam" id="PF17853">
    <property type="entry name" value="GGDEF_2"/>
    <property type="match status" value="1"/>
</dbReference>
<accession>A0A377UXA5</accession>
<proteinExistence type="predicted"/>
<dbReference type="PANTHER" id="PTHR33744:SF15">
    <property type="entry name" value="CARBOHYDRATE DIACID REGULATOR"/>
    <property type="match status" value="1"/>
</dbReference>
<dbReference type="InterPro" id="IPR051448">
    <property type="entry name" value="CdaR-like_regulators"/>
</dbReference>